<dbReference type="EMBL" id="MGFM01000025">
    <property type="protein sequence ID" value="OGM05726.1"/>
    <property type="molecule type" value="Genomic_DNA"/>
</dbReference>
<dbReference type="InterPro" id="IPR036583">
    <property type="entry name" value="23S_rRNA_IVS_sf"/>
</dbReference>
<dbReference type="PANTHER" id="PTHR38471">
    <property type="entry name" value="FOUR HELIX BUNDLE PROTEIN"/>
    <property type="match status" value="1"/>
</dbReference>
<dbReference type="Proteomes" id="UP000178812">
    <property type="component" value="Unassembled WGS sequence"/>
</dbReference>
<evidence type="ECO:0008006" key="3">
    <source>
        <dbReference type="Google" id="ProtNLM"/>
    </source>
</evidence>
<dbReference type="PANTHER" id="PTHR38471:SF2">
    <property type="entry name" value="FOUR HELIX BUNDLE PROTEIN"/>
    <property type="match status" value="1"/>
</dbReference>
<dbReference type="NCBIfam" id="TIGR02436">
    <property type="entry name" value="four helix bundle protein"/>
    <property type="match status" value="1"/>
</dbReference>
<evidence type="ECO:0000313" key="1">
    <source>
        <dbReference type="EMBL" id="OGM05726.1"/>
    </source>
</evidence>
<comment type="caution">
    <text evidence="1">The sequence shown here is derived from an EMBL/GenBank/DDBJ whole genome shotgun (WGS) entry which is preliminary data.</text>
</comment>
<proteinExistence type="predicted"/>
<dbReference type="AlphaFoldDB" id="A0A1F7WSF9"/>
<evidence type="ECO:0000313" key="2">
    <source>
        <dbReference type="Proteomes" id="UP000178812"/>
    </source>
</evidence>
<gene>
    <name evidence="1" type="ORF">A2125_01070</name>
</gene>
<dbReference type="CDD" id="cd16377">
    <property type="entry name" value="23S_rRNA_IVP_like"/>
    <property type="match status" value="1"/>
</dbReference>
<dbReference type="Pfam" id="PF05635">
    <property type="entry name" value="23S_rRNA_IVP"/>
    <property type="match status" value="1"/>
</dbReference>
<protein>
    <recommendedName>
        <fullName evidence="3">Four helix bundle protein</fullName>
    </recommendedName>
</protein>
<dbReference type="InterPro" id="IPR012657">
    <property type="entry name" value="23S_rRNA-intervening_sequence"/>
</dbReference>
<dbReference type="Gene3D" id="1.20.1440.60">
    <property type="entry name" value="23S rRNA-intervening sequence"/>
    <property type="match status" value="1"/>
</dbReference>
<sequence length="134" mass="15471">MKKADNYIKNQISSFADQNAWKESHKLVVLVYTITKKFPKEEIYSLTDQMRRSATSVTSNIAEGFGRQTYKEKVQFYYLSQGSLIELKNQILIARDVGYLEKSAFKQLIERSNLAHKLLQGLITKSKTFINPKS</sequence>
<name>A0A1F7WSF9_9BACT</name>
<accession>A0A1F7WSF9</accession>
<dbReference type="SUPFAM" id="SSF158446">
    <property type="entry name" value="IVS-encoded protein-like"/>
    <property type="match status" value="1"/>
</dbReference>
<reference evidence="1 2" key="1">
    <citation type="journal article" date="2016" name="Nat. Commun.">
        <title>Thousands of microbial genomes shed light on interconnected biogeochemical processes in an aquifer system.</title>
        <authorList>
            <person name="Anantharaman K."/>
            <person name="Brown C.T."/>
            <person name="Hug L.A."/>
            <person name="Sharon I."/>
            <person name="Castelle C.J."/>
            <person name="Probst A.J."/>
            <person name="Thomas B.C."/>
            <person name="Singh A."/>
            <person name="Wilkins M.J."/>
            <person name="Karaoz U."/>
            <person name="Brodie E.L."/>
            <person name="Williams K.H."/>
            <person name="Hubbard S.S."/>
            <person name="Banfield J.F."/>
        </authorList>
    </citation>
    <scope>NUCLEOTIDE SEQUENCE [LARGE SCALE GENOMIC DNA]</scope>
</reference>
<organism evidence="1 2">
    <name type="scientific">Candidatus Woesebacteria bacterium GWB1_43_5</name>
    <dbReference type="NCBI Taxonomy" id="1802474"/>
    <lineage>
        <taxon>Bacteria</taxon>
        <taxon>Candidatus Woeseibacteriota</taxon>
    </lineage>
</organism>